<gene>
    <name evidence="1" type="ORF">QO006_002835</name>
</gene>
<keyword evidence="2" id="KW-1185">Reference proteome</keyword>
<dbReference type="RefSeq" id="WP_307467331.1">
    <property type="nucleotide sequence ID" value="NZ_JAURUR010000011.1"/>
</dbReference>
<proteinExistence type="predicted"/>
<protein>
    <submittedName>
        <fullName evidence="1">Uncharacterized protein</fullName>
    </submittedName>
</protein>
<dbReference type="Proteomes" id="UP001232163">
    <property type="component" value="Unassembled WGS sequence"/>
</dbReference>
<accession>A0ABT9MFW6</accession>
<dbReference type="EMBL" id="JAURUR010000011">
    <property type="protein sequence ID" value="MDP9765384.1"/>
    <property type="molecule type" value="Genomic_DNA"/>
</dbReference>
<evidence type="ECO:0000313" key="2">
    <source>
        <dbReference type="Proteomes" id="UP001232163"/>
    </source>
</evidence>
<sequence length="70" mass="7332">MTRPPPGVSATVTEQATGKELLRLGPFATAAVARSACVVEAGEPLTWTPDGVAHLNGREYRVSSALTPDR</sequence>
<reference evidence="1 2" key="1">
    <citation type="submission" date="2023-07" db="EMBL/GenBank/DDBJ databases">
        <title>Genomic Encyclopedia of Type Strains, Phase IV (KMG-IV): sequencing the most valuable type-strain genomes for metagenomic binning, comparative biology and taxonomic classification.</title>
        <authorList>
            <person name="Goeker M."/>
        </authorList>
    </citation>
    <scope>NUCLEOTIDE SEQUENCE [LARGE SCALE GENOMIC DNA]</scope>
    <source>
        <strain evidence="1 2">NIO-1023</strain>
    </source>
</reference>
<name>A0ABT9MFW6_9DEIO</name>
<evidence type="ECO:0000313" key="1">
    <source>
        <dbReference type="EMBL" id="MDP9765384.1"/>
    </source>
</evidence>
<comment type="caution">
    <text evidence="1">The sequence shown here is derived from an EMBL/GenBank/DDBJ whole genome shotgun (WGS) entry which is preliminary data.</text>
</comment>
<organism evidence="1 2">
    <name type="scientific">Deinococcus enclensis</name>
    <dbReference type="NCBI Taxonomy" id="1049582"/>
    <lineage>
        <taxon>Bacteria</taxon>
        <taxon>Thermotogati</taxon>
        <taxon>Deinococcota</taxon>
        <taxon>Deinococci</taxon>
        <taxon>Deinococcales</taxon>
        <taxon>Deinococcaceae</taxon>
        <taxon>Deinococcus</taxon>
    </lineage>
</organism>